<comment type="similarity">
    <text evidence="2">Belongs to the bacterial solute-binding protein 5 family.</text>
</comment>
<dbReference type="GO" id="GO:0042597">
    <property type="term" value="C:periplasmic space"/>
    <property type="evidence" value="ECO:0007669"/>
    <property type="project" value="UniProtKB-ARBA"/>
</dbReference>
<gene>
    <name evidence="6" type="ORF">CLOSTMETH_02238</name>
</gene>
<dbReference type="CDD" id="cd08504">
    <property type="entry name" value="PBP2_OppA"/>
    <property type="match status" value="1"/>
</dbReference>
<protein>
    <submittedName>
        <fullName evidence="6">ABC transporter, substrate-binding protein, family 5</fullName>
    </submittedName>
</protein>
<comment type="caution">
    <text evidence="6">The sequence shown here is derived from an EMBL/GenBank/DDBJ whole genome shotgun (WGS) entry which is preliminary data.</text>
</comment>
<dbReference type="eggNOG" id="COG4166">
    <property type="taxonomic scope" value="Bacteria"/>
</dbReference>
<dbReference type="PIRSF" id="PIRSF002741">
    <property type="entry name" value="MppA"/>
    <property type="match status" value="1"/>
</dbReference>
<dbReference type="PANTHER" id="PTHR30290">
    <property type="entry name" value="PERIPLASMIC BINDING COMPONENT OF ABC TRANSPORTER"/>
    <property type="match status" value="1"/>
</dbReference>
<evidence type="ECO:0000313" key="7">
    <source>
        <dbReference type="Proteomes" id="UP000003340"/>
    </source>
</evidence>
<keyword evidence="4" id="KW-0732">Signal</keyword>
<evidence type="ECO:0000313" key="6">
    <source>
        <dbReference type="EMBL" id="EEG30140.1"/>
    </source>
</evidence>
<evidence type="ECO:0000259" key="5">
    <source>
        <dbReference type="Pfam" id="PF00496"/>
    </source>
</evidence>
<evidence type="ECO:0000256" key="4">
    <source>
        <dbReference type="ARBA" id="ARBA00022729"/>
    </source>
</evidence>
<comment type="subcellular location">
    <subcellularLocation>
        <location evidence="1">Cell envelope</location>
    </subcellularLocation>
</comment>
<organism evidence="6 7">
    <name type="scientific">[Clostridium] methylpentosum DSM 5476</name>
    <dbReference type="NCBI Taxonomy" id="537013"/>
    <lineage>
        <taxon>Bacteria</taxon>
        <taxon>Bacillati</taxon>
        <taxon>Bacillota</taxon>
        <taxon>Clostridia</taxon>
        <taxon>Eubacteriales</taxon>
        <taxon>Oscillospiraceae</taxon>
        <taxon>Oscillospiraceae incertae sedis</taxon>
    </lineage>
</organism>
<evidence type="ECO:0000256" key="2">
    <source>
        <dbReference type="ARBA" id="ARBA00005695"/>
    </source>
</evidence>
<dbReference type="GO" id="GO:1904680">
    <property type="term" value="F:peptide transmembrane transporter activity"/>
    <property type="evidence" value="ECO:0007669"/>
    <property type="project" value="TreeGrafter"/>
</dbReference>
<dbReference type="SUPFAM" id="SSF53850">
    <property type="entry name" value="Periplasmic binding protein-like II"/>
    <property type="match status" value="1"/>
</dbReference>
<evidence type="ECO:0000256" key="1">
    <source>
        <dbReference type="ARBA" id="ARBA00004196"/>
    </source>
</evidence>
<dbReference type="AlphaFoldDB" id="C0EEF2"/>
<reference evidence="6 7" key="2">
    <citation type="submission" date="2009-02" db="EMBL/GenBank/DDBJ databases">
        <title>Draft genome sequence of Clostridium methylpentosum (DSM 5476).</title>
        <authorList>
            <person name="Sudarsanam P."/>
            <person name="Ley R."/>
            <person name="Guruge J."/>
            <person name="Turnbaugh P.J."/>
            <person name="Mahowald M."/>
            <person name="Liep D."/>
            <person name="Gordon J."/>
        </authorList>
    </citation>
    <scope>NUCLEOTIDE SEQUENCE [LARGE SCALE GENOMIC DNA]</scope>
    <source>
        <strain evidence="6 7">DSM 5476</strain>
    </source>
</reference>
<reference evidence="6 7" key="1">
    <citation type="submission" date="2009-01" db="EMBL/GenBank/DDBJ databases">
        <authorList>
            <person name="Fulton L."/>
            <person name="Clifton S."/>
            <person name="Fulton B."/>
            <person name="Xu J."/>
            <person name="Minx P."/>
            <person name="Pepin K.H."/>
            <person name="Johnson M."/>
            <person name="Bhonagiri V."/>
            <person name="Nash W.E."/>
            <person name="Mardis E.R."/>
            <person name="Wilson R.K."/>
        </authorList>
    </citation>
    <scope>NUCLEOTIDE SEQUENCE [LARGE SCALE GENOMIC DNA]</scope>
    <source>
        <strain evidence="6 7">DSM 5476</strain>
    </source>
</reference>
<dbReference type="InterPro" id="IPR039424">
    <property type="entry name" value="SBP_5"/>
</dbReference>
<proteinExistence type="inferred from homology"/>
<dbReference type="InterPro" id="IPR000914">
    <property type="entry name" value="SBP_5_dom"/>
</dbReference>
<dbReference type="Gene3D" id="3.90.76.10">
    <property type="entry name" value="Dipeptide-binding Protein, Domain 1"/>
    <property type="match status" value="1"/>
</dbReference>
<dbReference type="HOGENOM" id="CLU_017028_0_3_9"/>
<dbReference type="PANTHER" id="PTHR30290:SF10">
    <property type="entry name" value="PERIPLASMIC OLIGOPEPTIDE-BINDING PROTEIN-RELATED"/>
    <property type="match status" value="1"/>
</dbReference>
<dbReference type="Pfam" id="PF00496">
    <property type="entry name" value="SBP_bac_5"/>
    <property type="match status" value="1"/>
</dbReference>
<feature type="domain" description="Solute-binding protein family 5" evidence="5">
    <location>
        <begin position="61"/>
        <end position="456"/>
    </location>
</feature>
<sequence length="535" mass="59538">MFVFQFAGCSHDSAQGKIISYSLSTDPVNLDPQVATDYNAILIIENIYEGLLSKASDGKLTEGVAIDYTVSEDGLTYQFTLRQDSGWKHAYKEEKNEFNDAPVTANDFVFAFQRLLSPSTSSPHASKFYCIKNAQAVNTGQLGVDQLGVTAEGDYSLTIQLEYANSMFPELLTTSPAMPCNREFFESTLGQYGLSGENILANGPFYLLSWAKDSYVRIRSNPYYASALPTVAGGVNLTVRASQDAYSALTEGDIDSGVLTHSQFDKINRSKFDITEFENSVWGLVFNISSSAASANTVEEPLFANREIRIGLAQAVQRESYSSSLPDDLATASAVVPPSVSVLDQSYRDLVGEEVGYAYNPEEARQHIQNGMAQTEGRDLNKAVVLVPSSQRQLFERMAQIWQKELNIYLTATEVEDDKYEEALRKEKYDAAMMKFSSEANLPDSILSKFRSGSAYNTFGYQSDSYESILDSATLVTSLEECVEHYKEAEQQLLSDAIFLPLYYQKEYFAVSKDVSGIIFDSSSKLMYYKYTQKK</sequence>
<accession>C0EEF2</accession>
<name>C0EEF2_9FIRM</name>
<dbReference type="Gene3D" id="3.40.190.10">
    <property type="entry name" value="Periplasmic binding protein-like II"/>
    <property type="match status" value="1"/>
</dbReference>
<dbReference type="GO" id="GO:0030313">
    <property type="term" value="C:cell envelope"/>
    <property type="evidence" value="ECO:0007669"/>
    <property type="project" value="UniProtKB-SubCell"/>
</dbReference>
<dbReference type="GO" id="GO:0015833">
    <property type="term" value="P:peptide transport"/>
    <property type="evidence" value="ECO:0007669"/>
    <property type="project" value="TreeGrafter"/>
</dbReference>
<dbReference type="GO" id="GO:0043190">
    <property type="term" value="C:ATP-binding cassette (ABC) transporter complex"/>
    <property type="evidence" value="ECO:0007669"/>
    <property type="project" value="InterPro"/>
</dbReference>
<dbReference type="EMBL" id="ACEC01000070">
    <property type="protein sequence ID" value="EEG30140.1"/>
    <property type="molecule type" value="Genomic_DNA"/>
</dbReference>
<keyword evidence="7" id="KW-1185">Reference proteome</keyword>
<dbReference type="STRING" id="537013.CLOSTMETH_02238"/>
<dbReference type="Gene3D" id="3.10.105.10">
    <property type="entry name" value="Dipeptide-binding Protein, Domain 3"/>
    <property type="match status" value="1"/>
</dbReference>
<dbReference type="InterPro" id="IPR030678">
    <property type="entry name" value="Peptide/Ni-bd"/>
</dbReference>
<dbReference type="Proteomes" id="UP000003340">
    <property type="component" value="Unassembled WGS sequence"/>
</dbReference>
<keyword evidence="3" id="KW-0813">Transport</keyword>
<evidence type="ECO:0000256" key="3">
    <source>
        <dbReference type="ARBA" id="ARBA00022448"/>
    </source>
</evidence>